<evidence type="ECO:0000313" key="1">
    <source>
        <dbReference type="EMBL" id="OXA40433.1"/>
    </source>
</evidence>
<dbReference type="SUPFAM" id="SSF81383">
    <property type="entry name" value="F-box domain"/>
    <property type="match status" value="1"/>
</dbReference>
<name>A0A226D5H7_FOLCA</name>
<dbReference type="EMBL" id="LNIX01000033">
    <property type="protein sequence ID" value="OXA40433.1"/>
    <property type="molecule type" value="Genomic_DNA"/>
</dbReference>
<evidence type="ECO:0008006" key="3">
    <source>
        <dbReference type="Google" id="ProtNLM"/>
    </source>
</evidence>
<accession>A0A226D5H7</accession>
<dbReference type="AlphaFoldDB" id="A0A226D5H7"/>
<evidence type="ECO:0000313" key="2">
    <source>
        <dbReference type="Proteomes" id="UP000198287"/>
    </source>
</evidence>
<comment type="caution">
    <text evidence="1">The sequence shown here is derived from an EMBL/GenBank/DDBJ whole genome shotgun (WGS) entry which is preliminary data.</text>
</comment>
<dbReference type="InterPro" id="IPR036047">
    <property type="entry name" value="F-box-like_dom_sf"/>
</dbReference>
<protein>
    <recommendedName>
        <fullName evidence="3">F-box domain-containing protein</fullName>
    </recommendedName>
</protein>
<reference evidence="1 2" key="1">
    <citation type="submission" date="2015-12" db="EMBL/GenBank/DDBJ databases">
        <title>The genome of Folsomia candida.</title>
        <authorList>
            <person name="Faddeeva A."/>
            <person name="Derks M.F."/>
            <person name="Anvar Y."/>
            <person name="Smit S."/>
            <person name="Van Straalen N."/>
            <person name="Roelofs D."/>
        </authorList>
    </citation>
    <scope>NUCLEOTIDE SEQUENCE [LARGE SCALE GENOMIC DNA]</scope>
    <source>
        <strain evidence="1 2">VU population</strain>
        <tissue evidence="1">Whole body</tissue>
    </source>
</reference>
<sequence length="561" mass="63563">MMEIGYDIVPRRSIHAKKTNQATSFNDYYRESPSQRMEKISPQILQGEQPFVVDVEEETTSWRQTNPLLIANVLEVIFPHLDHASLKACSQVSSLWSVMATPLLRSRSQIHLEGSLHDDRSDAFLSTLIPTEPLPMASLTYNLHHTSAPSFLYERVSSFFSNFGHSLTSLTLQAYALQDPANSLGTSHFFSVMSQLVCRDCPSLIHLTLTHLQNLDYLDPEIESSLNFTSSSIRHLTISFEGNSLIRPRRSLNCMTVLKCLLAIAPNATILDTDCLCGGETFMYFLMTLRESQISSQLTSFSLSGGPLDKVAMNILNSMTFSRLTSLKMNTLITAQVQTEFIQFFQKLSPTLQKFVMFGDKSGKLGRMARYEDGFTMDFPLMPKLKVFQHQNYEGLQLGSEDFLQRLPNLEEVVIRDFQPSLAEMMFCPELTVWGPCSKVVLDVVFVPSYENLGSMEKLLKMFPNVQELELTLSFAYQNVYVGQVLDILAKSKIKFLQCAELRCERVAASFHAALVNYLPEFSQLQRVDFILDDIPQLPPMSRFNLPLYIVKGMLCTRSLT</sequence>
<proteinExistence type="predicted"/>
<keyword evidence="2" id="KW-1185">Reference proteome</keyword>
<dbReference type="Proteomes" id="UP000198287">
    <property type="component" value="Unassembled WGS sequence"/>
</dbReference>
<organism evidence="1 2">
    <name type="scientific">Folsomia candida</name>
    <name type="common">Springtail</name>
    <dbReference type="NCBI Taxonomy" id="158441"/>
    <lineage>
        <taxon>Eukaryota</taxon>
        <taxon>Metazoa</taxon>
        <taxon>Ecdysozoa</taxon>
        <taxon>Arthropoda</taxon>
        <taxon>Hexapoda</taxon>
        <taxon>Collembola</taxon>
        <taxon>Entomobryomorpha</taxon>
        <taxon>Isotomoidea</taxon>
        <taxon>Isotomidae</taxon>
        <taxon>Proisotominae</taxon>
        <taxon>Folsomia</taxon>
    </lineage>
</organism>
<gene>
    <name evidence="1" type="ORF">Fcan01_24702</name>
</gene>